<proteinExistence type="inferred from homology"/>
<protein>
    <submittedName>
        <fullName evidence="5">Uncharacterized protein</fullName>
    </submittedName>
</protein>
<gene>
    <name evidence="5" type="ORF">E0Z10_g7406</name>
</gene>
<dbReference type="OrthoDB" id="3819888at2759"/>
<keyword evidence="3" id="KW-0560">Oxidoreductase</keyword>
<evidence type="ECO:0000313" key="6">
    <source>
        <dbReference type="Proteomes" id="UP000297716"/>
    </source>
</evidence>
<dbReference type="PRINTS" id="PR00080">
    <property type="entry name" value="SDRFAMILY"/>
</dbReference>
<keyword evidence="2" id="KW-0521">NADP</keyword>
<comment type="caution">
    <text evidence="5">The sequence shown here is derived from an EMBL/GenBank/DDBJ whole genome shotgun (WGS) entry which is preliminary data.</text>
</comment>
<accession>A0A4Z0YPK2</accession>
<dbReference type="Proteomes" id="UP000297716">
    <property type="component" value="Unassembled WGS sequence"/>
</dbReference>
<dbReference type="PANTHER" id="PTHR43618">
    <property type="entry name" value="7-ALPHA-HYDROXYSTEROID DEHYDROGENASE"/>
    <property type="match status" value="1"/>
</dbReference>
<comment type="similarity">
    <text evidence="1 4">Belongs to the short-chain dehydrogenases/reductases (SDR) family.</text>
</comment>
<dbReference type="InterPro" id="IPR052178">
    <property type="entry name" value="Sec_Metab_Biosynth_SDR"/>
</dbReference>
<dbReference type="AlphaFoldDB" id="A0A4Z0YPK2"/>
<evidence type="ECO:0000256" key="3">
    <source>
        <dbReference type="ARBA" id="ARBA00023002"/>
    </source>
</evidence>
<dbReference type="EMBL" id="SKBN01000172">
    <property type="protein sequence ID" value="TGJ81361.1"/>
    <property type="molecule type" value="Genomic_DNA"/>
</dbReference>
<dbReference type="PANTHER" id="PTHR43618:SF4">
    <property type="entry name" value="SHORT CHAIN DEHYDROGENASE_REDUCTASE FAMILY (AFU_ORTHOLOGUE AFUA_7G04540)"/>
    <property type="match status" value="1"/>
</dbReference>
<evidence type="ECO:0000256" key="2">
    <source>
        <dbReference type="ARBA" id="ARBA00022857"/>
    </source>
</evidence>
<evidence type="ECO:0000256" key="4">
    <source>
        <dbReference type="RuleBase" id="RU000363"/>
    </source>
</evidence>
<dbReference type="InterPro" id="IPR020904">
    <property type="entry name" value="Sc_DH/Rdtase_CS"/>
</dbReference>
<dbReference type="InterPro" id="IPR002347">
    <property type="entry name" value="SDR_fam"/>
</dbReference>
<organism evidence="5 6">
    <name type="scientific">Xylaria hypoxylon</name>
    <dbReference type="NCBI Taxonomy" id="37992"/>
    <lineage>
        <taxon>Eukaryota</taxon>
        <taxon>Fungi</taxon>
        <taxon>Dikarya</taxon>
        <taxon>Ascomycota</taxon>
        <taxon>Pezizomycotina</taxon>
        <taxon>Sordariomycetes</taxon>
        <taxon>Xylariomycetidae</taxon>
        <taxon>Xylariales</taxon>
        <taxon>Xylariaceae</taxon>
        <taxon>Xylaria</taxon>
    </lineage>
</organism>
<dbReference type="Gene3D" id="3.40.50.720">
    <property type="entry name" value="NAD(P)-binding Rossmann-like Domain"/>
    <property type="match status" value="1"/>
</dbReference>
<reference evidence="5 6" key="1">
    <citation type="submission" date="2019-03" db="EMBL/GenBank/DDBJ databases">
        <title>Draft genome sequence of Xylaria hypoxylon DSM 108379, a ubiquitous saprotrophic-parasitic fungi on hardwood.</title>
        <authorList>
            <person name="Buettner E."/>
            <person name="Leonhardt S."/>
            <person name="Gebauer A.M."/>
            <person name="Liers C."/>
            <person name="Hofrichter M."/>
            <person name="Kellner H."/>
        </authorList>
    </citation>
    <scope>NUCLEOTIDE SEQUENCE [LARGE SCALE GENOMIC DNA]</scope>
    <source>
        <strain evidence="5 6">DSM 108379</strain>
    </source>
</reference>
<keyword evidence="6" id="KW-1185">Reference proteome</keyword>
<dbReference type="PROSITE" id="PS00061">
    <property type="entry name" value="ADH_SHORT"/>
    <property type="match status" value="1"/>
</dbReference>
<evidence type="ECO:0000256" key="1">
    <source>
        <dbReference type="ARBA" id="ARBA00006484"/>
    </source>
</evidence>
<dbReference type="Pfam" id="PF00106">
    <property type="entry name" value="adh_short"/>
    <property type="match status" value="1"/>
</dbReference>
<dbReference type="SUPFAM" id="SSF51735">
    <property type="entry name" value="NAD(P)-binding Rossmann-fold domains"/>
    <property type="match status" value="1"/>
</dbReference>
<sequence length="354" mass="37763">MISVVVRRVANHHKRSIISRSAPAFMNSSCPAQRVFPSTSLQSQQFHSPVSISLQAVRMSSTNPANKNFTREHLFDCKGRVALVTGGGSGIGLMITQALVANGAKVYIAGRTSEKLERVVETYSEGPDSIVPIPSDITSKEGIAKLVRAIEAQEPKGLHILVNNAGINGATLETSASSAEEAKKNLFDAEASTFEDWTSVYQTNVAQLFFTTTALLPLLQKATDKTPGWSSAVVNITSISGLVKSAQHHFQYNASKAAANHLTRMLSAELAAENGFPVRINAIAPGVFPSEMTAGESGGDQKSDLVNKYRDKFPAGRPGRDEDMAQAVLGVVCNQYINGEVVVVDGGYTVAVGR</sequence>
<dbReference type="PRINTS" id="PR00081">
    <property type="entry name" value="GDHRDH"/>
</dbReference>
<dbReference type="GO" id="GO:0016491">
    <property type="term" value="F:oxidoreductase activity"/>
    <property type="evidence" value="ECO:0007669"/>
    <property type="project" value="UniProtKB-KW"/>
</dbReference>
<dbReference type="STRING" id="37992.A0A4Z0YPK2"/>
<dbReference type="InterPro" id="IPR036291">
    <property type="entry name" value="NAD(P)-bd_dom_sf"/>
</dbReference>
<name>A0A4Z0YPK2_9PEZI</name>
<evidence type="ECO:0000313" key="5">
    <source>
        <dbReference type="EMBL" id="TGJ81361.1"/>
    </source>
</evidence>